<name>A0A060HUA7_9ARCH</name>
<evidence type="ECO:0000256" key="5">
    <source>
        <dbReference type="RuleBase" id="RU000666"/>
    </source>
</evidence>
<dbReference type="HOGENOM" id="CLU_114645_3_0_2"/>
<dbReference type="GO" id="GO:0003735">
    <property type="term" value="F:structural constituent of ribosome"/>
    <property type="evidence" value="ECO:0007669"/>
    <property type="project" value="InterPro"/>
</dbReference>
<dbReference type="GO" id="GO:0008270">
    <property type="term" value="F:zinc ion binding"/>
    <property type="evidence" value="ECO:0007669"/>
    <property type="project" value="UniProtKB-UniRule"/>
</dbReference>
<dbReference type="OrthoDB" id="52456at2157"/>
<dbReference type="InterPro" id="IPR053708">
    <property type="entry name" value="Ribosomal_LSU_eL42"/>
</dbReference>
<feature type="region of interest" description="Disordered" evidence="6">
    <location>
        <begin position="33"/>
        <end position="52"/>
    </location>
</feature>
<dbReference type="SUPFAM" id="SSF57829">
    <property type="entry name" value="Zn-binding ribosomal proteins"/>
    <property type="match status" value="1"/>
</dbReference>
<evidence type="ECO:0000256" key="3">
    <source>
        <dbReference type="ARBA" id="ARBA00023274"/>
    </source>
</evidence>
<feature type="compositionally biased region" description="Basic and acidic residues" evidence="6">
    <location>
        <begin position="33"/>
        <end position="46"/>
    </location>
</feature>
<evidence type="ECO:0000256" key="2">
    <source>
        <dbReference type="ARBA" id="ARBA00022980"/>
    </source>
</evidence>
<feature type="binding site" evidence="4">
    <location>
        <position position="74"/>
    </location>
    <ligand>
        <name>Zn(2+)</name>
        <dbReference type="ChEBI" id="CHEBI:29105"/>
    </ligand>
</feature>
<keyword evidence="2 4" id="KW-0689">Ribosomal protein</keyword>
<dbReference type="RefSeq" id="WP_075055401.1">
    <property type="nucleotide sequence ID" value="NZ_CP007536.1"/>
</dbReference>
<dbReference type="HAMAP" id="MF_01476">
    <property type="entry name" value="Ribosomal_L44e"/>
    <property type="match status" value="1"/>
</dbReference>
<keyword evidence="8" id="KW-1185">Reference proteome</keyword>
<dbReference type="GO" id="GO:0070180">
    <property type="term" value="F:large ribosomal subunit rRNA binding"/>
    <property type="evidence" value="ECO:0007669"/>
    <property type="project" value="UniProtKB-UniRule"/>
</dbReference>
<dbReference type="GO" id="GO:0005840">
    <property type="term" value="C:ribosome"/>
    <property type="evidence" value="ECO:0007669"/>
    <property type="project" value="UniProtKB-KW"/>
</dbReference>
<sequence>MKMEKEMRKFCPRCKTHTMQAVAIYKKGKDRTVAEGARRHAEDKKGYGGQKFPELKRTAKTTKKITLRYTCKTCQRKTMKEGRRIRKLEI</sequence>
<keyword evidence="4" id="KW-0863">Zinc-finger</keyword>
<dbReference type="GeneID" id="74947668"/>
<dbReference type="AlphaFoldDB" id="A0A060HUA7"/>
<accession>A0A060HUA7</accession>
<protein>
    <recommendedName>
        <fullName evidence="4">Large ribosomal subunit protein eL42</fullName>
    </recommendedName>
</protein>
<feature type="binding site" evidence="4">
    <location>
        <position position="71"/>
    </location>
    <ligand>
        <name>Zn(2+)</name>
        <dbReference type="ChEBI" id="CHEBI:29105"/>
    </ligand>
</feature>
<dbReference type="InterPro" id="IPR000552">
    <property type="entry name" value="Ribosomal_eL44"/>
</dbReference>
<evidence type="ECO:0000256" key="1">
    <source>
        <dbReference type="ARBA" id="ARBA00009364"/>
    </source>
</evidence>
<comment type="cofactor">
    <cofactor evidence="4">
        <name>Zn(2+)</name>
        <dbReference type="ChEBI" id="CHEBI:29105"/>
    </cofactor>
    <text evidence="4">Binds 1 zinc ion per subunit.</text>
</comment>
<proteinExistence type="inferred from homology"/>
<keyword evidence="3 4" id="KW-0687">Ribonucleoprotein</keyword>
<evidence type="ECO:0000313" key="7">
    <source>
        <dbReference type="EMBL" id="AIC16692.1"/>
    </source>
</evidence>
<dbReference type="PANTHER" id="PTHR10369">
    <property type="entry name" value="60S RIBOSOMAL PROTEIN L36A/L44"/>
    <property type="match status" value="1"/>
</dbReference>
<evidence type="ECO:0000313" key="8">
    <source>
        <dbReference type="Proteomes" id="UP000027093"/>
    </source>
</evidence>
<evidence type="ECO:0000256" key="4">
    <source>
        <dbReference type="HAMAP-Rule" id="MF_01476"/>
    </source>
</evidence>
<dbReference type="FunFam" id="3.10.450.80:FF:000001">
    <property type="entry name" value="60S ribosomal protein L44"/>
    <property type="match status" value="1"/>
</dbReference>
<keyword evidence="4" id="KW-0699">rRNA-binding</keyword>
<keyword evidence="4" id="KW-0479">Metal-binding</keyword>
<evidence type="ECO:0000256" key="6">
    <source>
        <dbReference type="SAM" id="MobiDB-lite"/>
    </source>
</evidence>
<dbReference type="Pfam" id="PF00935">
    <property type="entry name" value="Ribosomal_L44"/>
    <property type="match status" value="1"/>
</dbReference>
<feature type="binding site" evidence="4">
    <location>
        <position position="14"/>
    </location>
    <ligand>
        <name>Zn(2+)</name>
        <dbReference type="ChEBI" id="CHEBI:29105"/>
    </ligand>
</feature>
<dbReference type="NCBIfam" id="NF004425">
    <property type="entry name" value="PRK05767.1"/>
    <property type="match status" value="1"/>
</dbReference>
<dbReference type="InterPro" id="IPR011332">
    <property type="entry name" value="Ribosomal_zn-bd"/>
</dbReference>
<reference evidence="7 8" key="1">
    <citation type="journal article" date="2014" name="Int. J. Syst. Evol. Microbiol.">
        <title>Nitrososphaera viennensis gen. nov., sp. nov., an aerobic and mesophilic, ammonia-oxidizing archaeon from soil and a member of the archaeal phylum Thaumarchaeota.</title>
        <authorList>
            <person name="Stieglmeier M."/>
            <person name="Klingl A."/>
            <person name="Alves R.J."/>
            <person name="Rittmann S.K."/>
            <person name="Melcher M."/>
            <person name="Leisch N."/>
            <person name="Schleper C."/>
        </authorList>
    </citation>
    <scope>NUCLEOTIDE SEQUENCE [LARGE SCALE GENOMIC DNA]</scope>
    <source>
        <strain evidence="7">EN76</strain>
    </source>
</reference>
<dbReference type="GO" id="GO:1990904">
    <property type="term" value="C:ribonucleoprotein complex"/>
    <property type="evidence" value="ECO:0007669"/>
    <property type="project" value="UniProtKB-KW"/>
</dbReference>
<dbReference type="Gene3D" id="3.10.450.80">
    <property type="match status" value="1"/>
</dbReference>
<dbReference type="PROSITE" id="PS01172">
    <property type="entry name" value="RIBOSOMAL_L44E"/>
    <property type="match status" value="1"/>
</dbReference>
<dbReference type="Proteomes" id="UP000027093">
    <property type="component" value="Chromosome"/>
</dbReference>
<comment type="subunit">
    <text evidence="4">Part of the 50S ribosomal subunit.</text>
</comment>
<dbReference type="GO" id="GO:0006412">
    <property type="term" value="P:translation"/>
    <property type="evidence" value="ECO:0007669"/>
    <property type="project" value="UniProtKB-UniRule"/>
</dbReference>
<dbReference type="STRING" id="926571.NVIE_024270"/>
<gene>
    <name evidence="4 7" type="primary">rpl44e</name>
    <name evidence="7" type="ORF">NVIE_024270</name>
</gene>
<organism evidence="7 8">
    <name type="scientific">Nitrososphaera viennensis EN76</name>
    <dbReference type="NCBI Taxonomy" id="926571"/>
    <lineage>
        <taxon>Archaea</taxon>
        <taxon>Nitrososphaerota</taxon>
        <taxon>Nitrososphaeria</taxon>
        <taxon>Nitrososphaerales</taxon>
        <taxon>Nitrososphaeraceae</taxon>
        <taxon>Nitrososphaera</taxon>
    </lineage>
</organism>
<comment type="function">
    <text evidence="4">Binds to the 23S rRNA.</text>
</comment>
<keyword evidence="4" id="KW-0862">Zinc</keyword>
<dbReference type="KEGG" id="nvn:NVIE_024270"/>
<keyword evidence="4" id="KW-0694">RNA-binding</keyword>
<comment type="similarity">
    <text evidence="1 4 5">Belongs to the eukaryotic ribosomal protein eL42 family.</text>
</comment>
<feature type="binding site" evidence="4">
    <location>
        <position position="11"/>
    </location>
    <ligand>
        <name>Zn(2+)</name>
        <dbReference type="ChEBI" id="CHEBI:29105"/>
    </ligand>
</feature>
<dbReference type="EMBL" id="CP007536">
    <property type="protein sequence ID" value="AIC16692.1"/>
    <property type="molecule type" value="Genomic_DNA"/>
</dbReference>
<feature type="zinc finger region" description="C4-type" evidence="4">
    <location>
        <begin position="11"/>
        <end position="74"/>
    </location>
</feature>